<reference evidence="2 3" key="1">
    <citation type="submission" date="2020-07" db="EMBL/GenBank/DDBJ databases">
        <title>Trichoderma asperellum IC-1 whole genome shotgun sequence.</title>
        <authorList>
            <person name="Kanamasa S."/>
            <person name="Takahashi H."/>
        </authorList>
    </citation>
    <scope>NUCLEOTIDE SEQUENCE [LARGE SCALE GENOMIC DNA]</scope>
    <source>
        <strain evidence="2 3">IC-1</strain>
    </source>
</reference>
<feature type="compositionally biased region" description="Low complexity" evidence="1">
    <location>
        <begin position="593"/>
        <end position="612"/>
    </location>
</feature>
<dbReference type="EMBL" id="BLZH01000013">
    <property type="protein sequence ID" value="GFP59484.1"/>
    <property type="molecule type" value="Genomic_DNA"/>
</dbReference>
<gene>
    <name evidence="2" type="ORF">TASIC1_0013018000</name>
</gene>
<feature type="compositionally biased region" description="Polar residues" evidence="1">
    <location>
        <begin position="567"/>
        <end position="582"/>
    </location>
</feature>
<feature type="region of interest" description="Disordered" evidence="1">
    <location>
        <begin position="639"/>
        <end position="693"/>
    </location>
</feature>
<evidence type="ECO:0000313" key="3">
    <source>
        <dbReference type="Proteomes" id="UP000517252"/>
    </source>
</evidence>
<dbReference type="Proteomes" id="UP000517252">
    <property type="component" value="Unassembled WGS sequence"/>
</dbReference>
<feature type="region of interest" description="Disordered" evidence="1">
    <location>
        <begin position="127"/>
        <end position="369"/>
    </location>
</feature>
<organism evidence="2 3">
    <name type="scientific">Trichoderma asperellum</name>
    <name type="common">Filamentous fungus</name>
    <dbReference type="NCBI Taxonomy" id="101201"/>
    <lineage>
        <taxon>Eukaryota</taxon>
        <taxon>Fungi</taxon>
        <taxon>Dikarya</taxon>
        <taxon>Ascomycota</taxon>
        <taxon>Pezizomycotina</taxon>
        <taxon>Sordariomycetes</taxon>
        <taxon>Hypocreomycetidae</taxon>
        <taxon>Hypocreales</taxon>
        <taxon>Hypocreaceae</taxon>
        <taxon>Trichoderma</taxon>
    </lineage>
</organism>
<feature type="compositionally biased region" description="Low complexity" evidence="1">
    <location>
        <begin position="135"/>
        <end position="172"/>
    </location>
</feature>
<name>A0A6V8R345_TRIAP</name>
<comment type="caution">
    <text evidence="2">The sequence shown here is derived from an EMBL/GenBank/DDBJ whole genome shotgun (WGS) entry which is preliminary data.</text>
</comment>
<feature type="region of interest" description="Disordered" evidence="1">
    <location>
        <begin position="536"/>
        <end position="626"/>
    </location>
</feature>
<dbReference type="OrthoDB" id="3439935at2759"/>
<feature type="compositionally biased region" description="Basic and acidic residues" evidence="1">
    <location>
        <begin position="215"/>
        <end position="251"/>
    </location>
</feature>
<protein>
    <submittedName>
        <fullName evidence="2">Uncharacterized protein</fullName>
    </submittedName>
</protein>
<feature type="compositionally biased region" description="Basic residues" evidence="1">
    <location>
        <begin position="182"/>
        <end position="191"/>
    </location>
</feature>
<sequence length="693" mass="75205">MPKKAGPSLLCEWMVGTSIQSALGSLPKAPKTKPRPKKRDLIKLHVTTDEESGEDTLTITYPRFERLDRSKETPVTAPEPVAPEPESESEPEAVEVVKKVRFQKEPASAVPAMPKKSAMKKKTLVTFCEEEETTSDSSGDVASTSASSGEATPEASSSNESSAADTSSAGDTSSDESSKAAKASRTRKFPKSRNTEKSAQSSDSEGGSDPHPTCKCKDCTTERKKRKQEPVCEKRKCKKNERIVFTKKAEPETESESEASASEAESSTDEKPLPSKKAKDNKKVKKKAEVSDTEGETSESTKEASESEEVPKNSQEKKKNKIEKGGKKAADSSKNEGETKTEESKKVAEKEKESEAKSDAVKGKAKEIDDSKKLTAEATSLPYETKYANGHPYAHSRPPNLISPIRAEVMHTERVVETQDDPLPNAYYDALHNVVRVYHGSVYGQNGRHMFANREGTSGHPHHTGTSHPMQNLYNSSYNNVMPFGPPPPPQQQLPIHGYEHVPITQGMPMPGWNAMVQPPGYPPYNYYGGPILPPCKRGKSKSQEPDNNVMPEATKPNPYYTKRVSPFSNMGSNRPASNANTGGAIWGDGTANDQQQTTNDGGNNGNQNQGQSSPPTGEKEPTPAMIDNNVAPIAVTTAPSEEQSKMPGSWCSEHDGQAAFVNPSRQEYQPPSAVPEWGDPTMAASTGGQVNW</sequence>
<evidence type="ECO:0000313" key="2">
    <source>
        <dbReference type="EMBL" id="GFP59484.1"/>
    </source>
</evidence>
<accession>A0A6V8R345</accession>
<feature type="compositionally biased region" description="Polar residues" evidence="1">
    <location>
        <begin position="684"/>
        <end position="693"/>
    </location>
</feature>
<feature type="compositionally biased region" description="Basic residues" evidence="1">
    <location>
        <begin position="274"/>
        <end position="286"/>
    </location>
</feature>
<proteinExistence type="predicted"/>
<evidence type="ECO:0000256" key="1">
    <source>
        <dbReference type="SAM" id="MobiDB-lite"/>
    </source>
</evidence>
<feature type="compositionally biased region" description="Basic and acidic residues" evidence="1">
    <location>
        <begin position="299"/>
        <end position="369"/>
    </location>
</feature>
<feature type="region of interest" description="Disordered" evidence="1">
    <location>
        <begin position="62"/>
        <end position="94"/>
    </location>
</feature>
<feature type="region of interest" description="Disordered" evidence="1">
    <location>
        <begin position="21"/>
        <end position="41"/>
    </location>
</feature>
<dbReference type="AlphaFoldDB" id="A0A6V8R345"/>
<feature type="compositionally biased region" description="Basic and acidic residues" evidence="1">
    <location>
        <begin position="63"/>
        <end position="72"/>
    </location>
</feature>